<evidence type="ECO:0000313" key="2">
    <source>
        <dbReference type="Proteomes" id="UP000184207"/>
    </source>
</evidence>
<protein>
    <submittedName>
        <fullName evidence="1">Uncharacterized protein</fullName>
    </submittedName>
</protein>
<dbReference type="EMBL" id="FRDJ01000001">
    <property type="protein sequence ID" value="SHN48732.1"/>
    <property type="molecule type" value="Genomic_DNA"/>
</dbReference>
<sequence>MEELKIIAQTCTNDERIYEIVSSVAQMSDDELSQFRTKVISYFMTKNSPEDKEAYRFYRILLEDQNAKKVLEFYEEIKNNSNNSI</sequence>
<dbReference type="RefSeq" id="WP_072757127.1">
    <property type="nucleotide sequence ID" value="NZ_FRDJ01000001.1"/>
</dbReference>
<evidence type="ECO:0000313" key="1">
    <source>
        <dbReference type="EMBL" id="SHN48732.1"/>
    </source>
</evidence>
<keyword evidence="2" id="KW-1185">Reference proteome</keyword>
<proteinExistence type="predicted"/>
<reference evidence="2" key="1">
    <citation type="submission" date="2016-12" db="EMBL/GenBank/DDBJ databases">
        <authorList>
            <person name="Varghese N."/>
            <person name="Submissions S."/>
        </authorList>
    </citation>
    <scope>NUCLEOTIDE SEQUENCE [LARGE SCALE GENOMIC DNA]</scope>
    <source>
        <strain evidence="2">DSM 13020</strain>
    </source>
</reference>
<dbReference type="STRING" id="1121883.SAMN02745226_00039"/>
<gene>
    <name evidence="1" type="ORF">SAMN02745226_00039</name>
</gene>
<dbReference type="AlphaFoldDB" id="A0A1M7RRJ0"/>
<dbReference type="OrthoDB" id="47181at2"/>
<accession>A0A1M7RRJ0</accession>
<dbReference type="Proteomes" id="UP000184207">
    <property type="component" value="Unassembled WGS sequence"/>
</dbReference>
<organism evidence="1 2">
    <name type="scientific">Fervidobacterium gondwanense DSM 13020</name>
    <dbReference type="NCBI Taxonomy" id="1121883"/>
    <lineage>
        <taxon>Bacteria</taxon>
        <taxon>Thermotogati</taxon>
        <taxon>Thermotogota</taxon>
        <taxon>Thermotogae</taxon>
        <taxon>Thermotogales</taxon>
        <taxon>Fervidobacteriaceae</taxon>
        <taxon>Fervidobacterium</taxon>
    </lineage>
</organism>
<name>A0A1M7RRJ0_FERGO</name>